<dbReference type="Proteomes" id="UP000483004">
    <property type="component" value="Unassembled WGS sequence"/>
</dbReference>
<reference evidence="3 4" key="1">
    <citation type="submission" date="2019-09" db="EMBL/GenBank/DDBJ databases">
        <title>Actinomadura physcomitrii sp. nov., a novel actinomycete isolated from moss [Physcomitrium sphaericum (Ludw) Fuernr].</title>
        <authorList>
            <person name="Liu C."/>
            <person name="Zhuang X."/>
        </authorList>
    </citation>
    <scope>NUCLEOTIDE SEQUENCE [LARGE SCALE GENOMIC DNA]</scope>
    <source>
        <strain evidence="3 4">CYP1-1B</strain>
    </source>
</reference>
<feature type="domain" description="DUF4232" evidence="2">
    <location>
        <begin position="108"/>
        <end position="238"/>
    </location>
</feature>
<gene>
    <name evidence="3" type="ORF">F9B16_22970</name>
</gene>
<dbReference type="AlphaFoldDB" id="A0A6L3VQ59"/>
<protein>
    <submittedName>
        <fullName evidence="3">DUF4232 domain-containing protein</fullName>
    </submittedName>
</protein>
<organism evidence="3 4">
    <name type="scientific">Actinomadura montaniterrae</name>
    <dbReference type="NCBI Taxonomy" id="1803903"/>
    <lineage>
        <taxon>Bacteria</taxon>
        <taxon>Bacillati</taxon>
        <taxon>Actinomycetota</taxon>
        <taxon>Actinomycetes</taxon>
        <taxon>Streptosporangiales</taxon>
        <taxon>Thermomonosporaceae</taxon>
        <taxon>Actinomadura</taxon>
    </lineage>
</organism>
<name>A0A6L3VQ59_9ACTN</name>
<dbReference type="Pfam" id="PF14016">
    <property type="entry name" value="DUF4232"/>
    <property type="match status" value="1"/>
</dbReference>
<comment type="caution">
    <text evidence="3">The sequence shown here is derived from an EMBL/GenBank/DDBJ whole genome shotgun (WGS) entry which is preliminary data.</text>
</comment>
<accession>A0A6L3VQ59</accession>
<evidence type="ECO:0000313" key="4">
    <source>
        <dbReference type="Proteomes" id="UP000483004"/>
    </source>
</evidence>
<dbReference type="OrthoDB" id="485007at2"/>
<evidence type="ECO:0000259" key="2">
    <source>
        <dbReference type="Pfam" id="PF14016"/>
    </source>
</evidence>
<feature type="region of interest" description="Disordered" evidence="1">
    <location>
        <begin position="58"/>
        <end position="109"/>
    </location>
</feature>
<proteinExistence type="predicted"/>
<keyword evidence="4" id="KW-1185">Reference proteome</keyword>
<dbReference type="InterPro" id="IPR025326">
    <property type="entry name" value="DUF4232"/>
</dbReference>
<feature type="region of interest" description="Disordered" evidence="1">
    <location>
        <begin position="1"/>
        <end position="28"/>
    </location>
</feature>
<dbReference type="EMBL" id="WBMR01000068">
    <property type="protein sequence ID" value="KAB2378890.1"/>
    <property type="molecule type" value="Genomic_DNA"/>
</dbReference>
<feature type="compositionally biased region" description="Low complexity" evidence="1">
    <location>
        <begin position="58"/>
        <end position="76"/>
    </location>
</feature>
<sequence length="243" mass="24573">MTGNRGRPSPIRARLAKALPHRRRLPPRRGCASMQRIIWGTLAAAALAAALTGCDASFSASPSSSTQDGGSSQTSAPHGGSGTSTTSGTGTGTGTGKRPNGASGTRHCTTSDLHASAYSNGDAGAGQRYGTLQLTNNSGTACTTGGWSGLGLANANGALPTKVVREGTARTITIPAGASAYEQLHWGVVPGDGDDQGAQCQPTARALHVIPPNQTTYLSVGWIGGPVCQQGQIRLTPIKLGKM</sequence>
<evidence type="ECO:0000313" key="3">
    <source>
        <dbReference type="EMBL" id="KAB2378890.1"/>
    </source>
</evidence>
<evidence type="ECO:0000256" key="1">
    <source>
        <dbReference type="SAM" id="MobiDB-lite"/>
    </source>
</evidence>